<gene>
    <name evidence="2" type="ORF">Q760_10590</name>
</gene>
<keyword evidence="3" id="KW-1185">Reference proteome</keyword>
<comment type="caution">
    <text evidence="2">The sequence shown here is derived from an EMBL/GenBank/DDBJ whole genome shotgun (WGS) entry which is preliminary data.</text>
</comment>
<protein>
    <recommendedName>
        <fullName evidence="1">Polymerase nucleotidyl transferase domain-containing protein</fullName>
    </recommendedName>
</protein>
<reference evidence="2 3" key="1">
    <citation type="submission" date="2013-10" db="EMBL/GenBank/DDBJ databases">
        <authorList>
            <person name="Wang G."/>
            <person name="Zhuang W."/>
        </authorList>
    </citation>
    <scope>NUCLEOTIDE SEQUENCE [LARGE SCALE GENOMIC DNA]</scope>
    <source>
        <strain evidence="2 3">DSM 20118</strain>
    </source>
</reference>
<dbReference type="AlphaFoldDB" id="A0A0A0B7U9"/>
<dbReference type="InterPro" id="IPR002934">
    <property type="entry name" value="Polymerase_NTP_transf_dom"/>
</dbReference>
<proteinExistence type="predicted"/>
<evidence type="ECO:0000259" key="1">
    <source>
        <dbReference type="Pfam" id="PF01909"/>
    </source>
</evidence>
<dbReference type="GO" id="GO:0016779">
    <property type="term" value="F:nucleotidyltransferase activity"/>
    <property type="evidence" value="ECO:0007669"/>
    <property type="project" value="InterPro"/>
</dbReference>
<dbReference type="EMBL" id="AXNT01000031">
    <property type="protein sequence ID" value="KGM02930.1"/>
    <property type="molecule type" value="Genomic_DNA"/>
</dbReference>
<accession>A0A0A0B7U9</accession>
<dbReference type="Proteomes" id="UP000029833">
    <property type="component" value="Unassembled WGS sequence"/>
</dbReference>
<feature type="domain" description="Polymerase nucleotidyl transferase" evidence="1">
    <location>
        <begin position="52"/>
        <end position="103"/>
    </location>
</feature>
<dbReference type="Pfam" id="PF01909">
    <property type="entry name" value="NTP_transf_2"/>
    <property type="match status" value="1"/>
</dbReference>
<sequence length="354" mass="39830">MRSMGDGEDRRQQREVDSDMRLAQLAQALEGAIAGKQDGRTSGTPVEIGDMTIFCAGSFARGEGSPHSDIDLFFAYPDDGAAPDLPRTNELKLFGRLIDVVDELGFPPFSRDAMYLESVRTNSLMPHLGGPKDDDTNFFTLRMLMLLESRCLVGRESYNAIVSQILDWYFYDAPKHEEDFEPWALYNDIIRYWRTMLLNYENANFRKRGAPEGERADEAERQAERRARKFKLSFSRATTCFATIAAIAAAERPATKQSITELVAISPMARLQTVPRSVPATAPIVNLLTHDYEWFLSQTAQSKADLHAAMSDDESRKGLSERARVYGDRLYELLCAIDSNRTSGARGLVRYLVV</sequence>
<evidence type="ECO:0000313" key="3">
    <source>
        <dbReference type="Proteomes" id="UP000029833"/>
    </source>
</evidence>
<organism evidence="2 3">
    <name type="scientific">Cellulomonas cellasea DSM 20118</name>
    <dbReference type="NCBI Taxonomy" id="1408250"/>
    <lineage>
        <taxon>Bacteria</taxon>
        <taxon>Bacillati</taxon>
        <taxon>Actinomycetota</taxon>
        <taxon>Actinomycetes</taxon>
        <taxon>Micrococcales</taxon>
        <taxon>Cellulomonadaceae</taxon>
        <taxon>Cellulomonas</taxon>
    </lineage>
</organism>
<name>A0A0A0B7U9_9CELL</name>
<dbReference type="STRING" id="1408250.Q760_10590"/>
<dbReference type="OrthoDB" id="272882at2"/>
<evidence type="ECO:0000313" key="2">
    <source>
        <dbReference type="EMBL" id="KGM02930.1"/>
    </source>
</evidence>
<dbReference type="SUPFAM" id="SSF81301">
    <property type="entry name" value="Nucleotidyltransferase"/>
    <property type="match status" value="1"/>
</dbReference>
<dbReference type="InterPro" id="IPR043519">
    <property type="entry name" value="NT_sf"/>
</dbReference>